<name>A0ABY8TMW6_TETOB</name>
<dbReference type="PANTHER" id="PTHR48206:SF1">
    <property type="entry name" value="CHLOROPLAST SENSOR KINASE, CHLOROPLASTIC"/>
    <property type="match status" value="1"/>
</dbReference>
<evidence type="ECO:0000313" key="2">
    <source>
        <dbReference type="EMBL" id="WIA10454.1"/>
    </source>
</evidence>
<keyword evidence="3" id="KW-1185">Reference proteome</keyword>
<sequence length="456" mass="47599">MAAGRWTICAAGTATGELLVGPDLMYDSFDEEAFEPSHDLRELASAQLRSMFQVLGRLSTAASSNSSSSQQAASSCRACVYARRAESLGAPQISLQRVACWPGAAAQQPHGSSGGSSSSSSSYEEMDDVLTLQRPTWEASNGSSGACDTEASLCQEDVLLLPNSNMIVLPLAEANVLVGLLVVEVPGMPAAAASSSSDAPASPWDPPPSSNSQMGLPEDALWCFRMAVPPLAKACAMDLRAALAGAQQEAQQRLARSLLLEARGPLKVLGTFGQMLAPRLRSELAGQPESDMADGMVMQGQRLADVVAQLEAALRPQAGSRGQRQQQQQLALPAAAESAGAGVAPGMGMRGVAYDSFDDFEDSDLPDMWHTVDQRSSGSSRRSRRVVQELSSSGSGRSSSSSLVSLDFAGQVLQEIGGRLAVVYPIQFINAVSGNLEVGSSIEVWLPAPAQGAAAV</sequence>
<feature type="region of interest" description="Disordered" evidence="1">
    <location>
        <begin position="368"/>
        <end position="402"/>
    </location>
</feature>
<organism evidence="2 3">
    <name type="scientific">Tetradesmus obliquus</name>
    <name type="common">Green alga</name>
    <name type="synonym">Acutodesmus obliquus</name>
    <dbReference type="NCBI Taxonomy" id="3088"/>
    <lineage>
        <taxon>Eukaryota</taxon>
        <taxon>Viridiplantae</taxon>
        <taxon>Chlorophyta</taxon>
        <taxon>core chlorophytes</taxon>
        <taxon>Chlorophyceae</taxon>
        <taxon>CS clade</taxon>
        <taxon>Sphaeropleales</taxon>
        <taxon>Scenedesmaceae</taxon>
        <taxon>Tetradesmus</taxon>
    </lineage>
</organism>
<feature type="compositionally biased region" description="Low complexity" evidence="1">
    <location>
        <begin position="388"/>
        <end position="402"/>
    </location>
</feature>
<feature type="region of interest" description="Disordered" evidence="1">
    <location>
        <begin position="191"/>
        <end position="212"/>
    </location>
</feature>
<evidence type="ECO:0000313" key="3">
    <source>
        <dbReference type="Proteomes" id="UP001244341"/>
    </source>
</evidence>
<protein>
    <submittedName>
        <fullName evidence="2">Uncharacterized protein</fullName>
    </submittedName>
</protein>
<dbReference type="EMBL" id="CP126209">
    <property type="protein sequence ID" value="WIA10454.1"/>
    <property type="molecule type" value="Genomic_DNA"/>
</dbReference>
<reference evidence="2 3" key="1">
    <citation type="submission" date="2023-05" db="EMBL/GenBank/DDBJ databases">
        <title>A 100% complete, gapless, phased diploid assembly of the Scenedesmus obliquus UTEX 3031 genome.</title>
        <authorList>
            <person name="Biondi T.C."/>
            <person name="Hanschen E.R."/>
            <person name="Kwon T."/>
            <person name="Eng W."/>
            <person name="Kruse C.P.S."/>
            <person name="Koehler S.I."/>
            <person name="Kunde Y."/>
            <person name="Gleasner C.D."/>
            <person name="You Mak K.T."/>
            <person name="Polle J."/>
            <person name="Hovde B.T."/>
            <person name="Starkenburg S.R."/>
        </authorList>
    </citation>
    <scope>NUCLEOTIDE SEQUENCE [LARGE SCALE GENOMIC DNA]</scope>
    <source>
        <strain evidence="2 3">DOE0152z</strain>
    </source>
</reference>
<dbReference type="PANTHER" id="PTHR48206">
    <property type="entry name" value="CHLOROPLAST SENSOR KINASE, CHLOROPLASTIC"/>
    <property type="match status" value="1"/>
</dbReference>
<accession>A0ABY8TMW6</accession>
<dbReference type="Proteomes" id="UP001244341">
    <property type="component" value="Chromosome 2b"/>
</dbReference>
<proteinExistence type="predicted"/>
<evidence type="ECO:0000256" key="1">
    <source>
        <dbReference type="SAM" id="MobiDB-lite"/>
    </source>
</evidence>
<feature type="region of interest" description="Disordered" evidence="1">
    <location>
        <begin position="106"/>
        <end position="128"/>
    </location>
</feature>
<feature type="compositionally biased region" description="Low complexity" evidence="1">
    <location>
        <begin position="191"/>
        <end position="202"/>
    </location>
</feature>
<gene>
    <name evidence="2" type="ORF">OEZ85_010645</name>
</gene>
<dbReference type="InterPro" id="IPR053334">
    <property type="entry name" value="Chloroplast_Sensor_Kinase"/>
</dbReference>